<keyword evidence="1" id="KW-0175">Coiled coil</keyword>
<evidence type="ECO:0000313" key="4">
    <source>
        <dbReference type="EMBL" id="OQD41710.1"/>
    </source>
</evidence>
<proteinExistence type="predicted"/>
<dbReference type="SUPFAM" id="SSF50998">
    <property type="entry name" value="Quinoprotein alcohol dehydrogenase-like"/>
    <property type="match status" value="1"/>
</dbReference>
<name>A0A1V6LNC7_9FLAO</name>
<reference evidence="4 5" key="1">
    <citation type="submission" date="2016-12" db="EMBL/GenBank/DDBJ databases">
        <authorList>
            <person name="Song W.-J."/>
            <person name="Kurnit D.M."/>
        </authorList>
    </citation>
    <scope>NUCLEOTIDE SEQUENCE [LARGE SCALE GENOMIC DNA]</scope>
    <source>
        <strain evidence="4 5">HSG9</strain>
    </source>
</reference>
<feature type="domain" description="HTH luxR-type" evidence="3">
    <location>
        <begin position="858"/>
        <end position="915"/>
    </location>
</feature>
<dbReference type="RefSeq" id="WP_244901880.1">
    <property type="nucleotide sequence ID" value="NZ_MTBC01000011.1"/>
</dbReference>
<protein>
    <submittedName>
        <fullName evidence="4">Two component regulator three Y domain-containing protein</fullName>
    </submittedName>
</protein>
<dbReference type="Proteomes" id="UP000191680">
    <property type="component" value="Unassembled WGS sequence"/>
</dbReference>
<accession>A0A1V6LNC7</accession>
<dbReference type="Gene3D" id="1.10.10.10">
    <property type="entry name" value="Winged helix-like DNA-binding domain superfamily/Winged helix DNA-binding domain"/>
    <property type="match status" value="1"/>
</dbReference>
<dbReference type="EMBL" id="MTBC01000011">
    <property type="protein sequence ID" value="OQD41710.1"/>
    <property type="molecule type" value="Genomic_DNA"/>
</dbReference>
<keyword evidence="5" id="KW-1185">Reference proteome</keyword>
<feature type="transmembrane region" description="Helical" evidence="2">
    <location>
        <begin position="720"/>
        <end position="742"/>
    </location>
</feature>
<dbReference type="InterPro" id="IPR016032">
    <property type="entry name" value="Sig_transdc_resp-reg_C-effctor"/>
</dbReference>
<dbReference type="InterPro" id="IPR013783">
    <property type="entry name" value="Ig-like_fold"/>
</dbReference>
<keyword evidence="2" id="KW-1133">Transmembrane helix</keyword>
<keyword evidence="2" id="KW-0812">Transmembrane</keyword>
<evidence type="ECO:0000313" key="5">
    <source>
        <dbReference type="Proteomes" id="UP000191680"/>
    </source>
</evidence>
<feature type="coiled-coil region" evidence="1">
    <location>
        <begin position="744"/>
        <end position="791"/>
    </location>
</feature>
<dbReference type="InterPro" id="IPR036388">
    <property type="entry name" value="WH-like_DNA-bd_sf"/>
</dbReference>
<dbReference type="InterPro" id="IPR000792">
    <property type="entry name" value="Tscrpt_reg_LuxR_C"/>
</dbReference>
<gene>
    <name evidence="4" type="ORF">BUL40_14000</name>
</gene>
<sequence>MRNLFYCLLVILCHTITFGQQLLPPIFNYTTYEYKAGSKNWDITIAKDGELYIANNRGLLFFNGESWQLYKLPNNTIIRSITKIGNRIYTGSYEEFGYWVKNNIGQLQYKSLTHLIRDHTFTSEEFWEIIPINDKQIAFRSFSTIYIYEPEQQKIQVITPTQVISDFIVFKEQLIVATGTGTLYLLSGDKLTTLPYSSVLKNNAITDMAIWNNKLFIGTKLNGCFTIENGKALAWKTALNTELKAHQLNKLKVLDNGDIAFGTIKNGLYLYQAKTGSTAIYNKATGLQNNTVLSMHPFKNQLWIGLDNGLARLNLNPATTYFTDTTGSLGMVYDIAKHDNIQYLGSNTGVFKVENEGLTFIEGSQGHVWDLSVIEGDLLCGHNTGTYKITDSNFELISPHSGGYTFVKQPNRPKTYLQGTYTGLVWFEKKGMDWEIHKLEGYTTPVKQICFETDHILWTAHPYKGYHRVHLNPKNKRIVDSIQSFDSEENPSGYNVKIFNIKNQITINTDGKWYRFNPINNQIENFAEFEPYENKELLYYDHSSYWFVNNETHRILKTNLASDSLLIDELPIRQRLSSDSQNLIPYSNNTYAIPLNDGFALIEETKLLAQQGKAEVQKPKLISLNTSTTNYNPIANKVNLPFAPSRELELKVAAPAETDCSYTYQIEGSTSFNGFSETGFISLSNLPYGSYTCKVFTMGMGNKQSEPVQFSFSIKPPWYLSWYSLIGYLLLLGLTVFIIRLYNRRKLYKRKTELELQMQQEQKEQLAKIEREELAKQVKIKQNELTNTTLNIAKKNEIMLEMKNLLLMNKEKFSNSKRYQSYIKKLDQSIEDADDWNKFEFHFNELHDDFFEKLLKEYPSLTPKDLRLCAYLKMNLTSKEIAPLMGISVRGVEIHRYRLRKKLNLDSSENLSNFLITI</sequence>
<dbReference type="SMART" id="SM00421">
    <property type="entry name" value="HTH_LUXR"/>
    <property type="match status" value="1"/>
</dbReference>
<dbReference type="GO" id="GO:0006355">
    <property type="term" value="P:regulation of DNA-templated transcription"/>
    <property type="evidence" value="ECO:0007669"/>
    <property type="project" value="InterPro"/>
</dbReference>
<evidence type="ECO:0000259" key="3">
    <source>
        <dbReference type="SMART" id="SM00421"/>
    </source>
</evidence>
<dbReference type="InterPro" id="IPR015943">
    <property type="entry name" value="WD40/YVTN_repeat-like_dom_sf"/>
</dbReference>
<dbReference type="Gene3D" id="2.130.10.10">
    <property type="entry name" value="YVTN repeat-like/Quinoprotein amine dehydrogenase"/>
    <property type="match status" value="2"/>
</dbReference>
<dbReference type="InterPro" id="IPR011047">
    <property type="entry name" value="Quinoprotein_ADH-like_sf"/>
</dbReference>
<dbReference type="Gene3D" id="2.60.40.10">
    <property type="entry name" value="Immunoglobulins"/>
    <property type="match status" value="1"/>
</dbReference>
<evidence type="ECO:0000256" key="2">
    <source>
        <dbReference type="SAM" id="Phobius"/>
    </source>
</evidence>
<evidence type="ECO:0000256" key="1">
    <source>
        <dbReference type="SAM" id="Coils"/>
    </source>
</evidence>
<dbReference type="Pfam" id="PF00196">
    <property type="entry name" value="GerE"/>
    <property type="match status" value="1"/>
</dbReference>
<dbReference type="AlphaFoldDB" id="A0A1V6LNC7"/>
<dbReference type="SUPFAM" id="SSF46894">
    <property type="entry name" value="C-terminal effector domain of the bipartite response regulators"/>
    <property type="match status" value="1"/>
</dbReference>
<comment type="caution">
    <text evidence="4">The sequence shown here is derived from an EMBL/GenBank/DDBJ whole genome shotgun (WGS) entry which is preliminary data.</text>
</comment>
<keyword evidence="2" id="KW-0472">Membrane</keyword>
<dbReference type="SUPFAM" id="SSF69304">
    <property type="entry name" value="Tricorn protease N-terminal domain"/>
    <property type="match status" value="1"/>
</dbReference>
<dbReference type="GO" id="GO:0003677">
    <property type="term" value="F:DNA binding"/>
    <property type="evidence" value="ECO:0007669"/>
    <property type="project" value="InterPro"/>
</dbReference>
<organism evidence="4 5">
    <name type="scientific">Croceivirga radicis</name>
    <dbReference type="NCBI Taxonomy" id="1929488"/>
    <lineage>
        <taxon>Bacteria</taxon>
        <taxon>Pseudomonadati</taxon>
        <taxon>Bacteroidota</taxon>
        <taxon>Flavobacteriia</taxon>
        <taxon>Flavobacteriales</taxon>
        <taxon>Flavobacteriaceae</taxon>
        <taxon>Croceivirga</taxon>
    </lineage>
</organism>